<dbReference type="RefSeq" id="WP_209687652.1">
    <property type="nucleotide sequence ID" value="NZ_JAGGLU010000020.1"/>
</dbReference>
<feature type="transmembrane region" description="Helical" evidence="1">
    <location>
        <begin position="6"/>
        <end position="25"/>
    </location>
</feature>
<keyword evidence="1" id="KW-0472">Membrane</keyword>
<evidence type="ECO:0008006" key="4">
    <source>
        <dbReference type="Google" id="ProtNLM"/>
    </source>
</evidence>
<dbReference type="Proteomes" id="UP001519292">
    <property type="component" value="Unassembled WGS sequence"/>
</dbReference>
<dbReference type="EMBL" id="JAGGLU010000020">
    <property type="protein sequence ID" value="MBP2058940.1"/>
    <property type="molecule type" value="Genomic_DNA"/>
</dbReference>
<sequence length="111" mass="12810">MDLHDYVELIALGLWVACIVGIGILSRLHFKNKKLEQFRLTANDLMKKYISFYEQENLSEEKKINRIANAVVDGLQAKGFKVTEQDVEDILAGVEKVIKERDLTEQEEKKD</sequence>
<keyword evidence="1" id="KW-0812">Transmembrane</keyword>
<protein>
    <recommendedName>
        <fullName evidence="4">Helveticin</fullName>
    </recommendedName>
</protein>
<evidence type="ECO:0000313" key="2">
    <source>
        <dbReference type="EMBL" id="MBP2058940.1"/>
    </source>
</evidence>
<reference evidence="2 3" key="1">
    <citation type="submission" date="2021-03" db="EMBL/GenBank/DDBJ databases">
        <title>Genomic Encyclopedia of Type Strains, Phase IV (KMG-IV): sequencing the most valuable type-strain genomes for metagenomic binning, comparative biology and taxonomic classification.</title>
        <authorList>
            <person name="Goeker M."/>
        </authorList>
    </citation>
    <scope>NUCLEOTIDE SEQUENCE [LARGE SCALE GENOMIC DNA]</scope>
    <source>
        <strain evidence="2 3">DSM 101872</strain>
    </source>
</reference>
<gene>
    <name evidence="2" type="ORF">J2Z60_002131</name>
</gene>
<organism evidence="2 3">
    <name type="scientific">Lactobacillus colini</name>
    <dbReference type="NCBI Taxonomy" id="1819254"/>
    <lineage>
        <taxon>Bacteria</taxon>
        <taxon>Bacillati</taxon>
        <taxon>Bacillota</taxon>
        <taxon>Bacilli</taxon>
        <taxon>Lactobacillales</taxon>
        <taxon>Lactobacillaceae</taxon>
        <taxon>Lactobacillus</taxon>
    </lineage>
</organism>
<comment type="caution">
    <text evidence="2">The sequence shown here is derived from an EMBL/GenBank/DDBJ whole genome shotgun (WGS) entry which is preliminary data.</text>
</comment>
<evidence type="ECO:0000256" key="1">
    <source>
        <dbReference type="SAM" id="Phobius"/>
    </source>
</evidence>
<keyword evidence="1" id="KW-1133">Transmembrane helix</keyword>
<accession>A0ABS4MGW9</accession>
<name>A0ABS4MGW9_9LACO</name>
<evidence type="ECO:0000313" key="3">
    <source>
        <dbReference type="Proteomes" id="UP001519292"/>
    </source>
</evidence>
<keyword evidence="3" id="KW-1185">Reference proteome</keyword>
<proteinExistence type="predicted"/>